<dbReference type="OrthoDB" id="7355447at2"/>
<feature type="chain" id="PRO_5043144652" evidence="1">
    <location>
        <begin position="26"/>
        <end position="168"/>
    </location>
</feature>
<dbReference type="Proteomes" id="UP000185895">
    <property type="component" value="Unassembled WGS sequence"/>
</dbReference>
<feature type="signal peptide" evidence="1">
    <location>
        <begin position="1"/>
        <end position="25"/>
    </location>
</feature>
<dbReference type="EMBL" id="MKKK01000012">
    <property type="protein sequence ID" value="OEY97237.1"/>
    <property type="molecule type" value="Genomic_DNA"/>
</dbReference>
<reference evidence="2 3" key="1">
    <citation type="submission" date="2016-09" db="EMBL/GenBank/DDBJ databases">
        <authorList>
            <person name="Capua I."/>
            <person name="De Benedictis P."/>
            <person name="Joannis T."/>
            <person name="Lombin L.H."/>
            <person name="Cattoli G."/>
        </authorList>
    </citation>
    <scope>NUCLEOTIDE SEQUENCE [LARGE SCALE GENOMIC DNA]</scope>
    <source>
        <strain evidence="2 3">ANC 4671</strain>
    </source>
</reference>
<accession>A0A1E7RDD5</accession>
<proteinExistence type="predicted"/>
<dbReference type="STRING" id="1262585.BJI46_02090"/>
<evidence type="ECO:0000256" key="1">
    <source>
        <dbReference type="SAM" id="SignalP"/>
    </source>
</evidence>
<dbReference type="InterPro" id="IPR025293">
    <property type="entry name" value="YfiR/HmsC-like"/>
</dbReference>
<keyword evidence="1" id="KW-0732">Signal</keyword>
<protein>
    <submittedName>
        <fullName evidence="2">Uncharacterized protein</fullName>
    </submittedName>
</protein>
<comment type="caution">
    <text evidence="2">The sequence shown here is derived from an EMBL/GenBank/DDBJ whole genome shotgun (WGS) entry which is preliminary data.</text>
</comment>
<evidence type="ECO:0000313" key="2">
    <source>
        <dbReference type="EMBL" id="OEY97237.1"/>
    </source>
</evidence>
<sequence length="168" mass="18735">MTTGSKRVFIFLFLCNIAAFSSASAAHQNLYALSLSILSYSEFPNSAATTFCIVGSQSDTINFQKHAKLSGYAYRIIAVDQNNFLKSTCQAAYFSNTIPLSNQNNLINKYPREPLLSFTSNDPFCESRNIFCLYQHTGQFYFNVNLDSLTQSGIHIDPRVLLLAKNTG</sequence>
<dbReference type="Pfam" id="PF13689">
    <property type="entry name" value="DUF4154"/>
    <property type="match status" value="1"/>
</dbReference>
<gene>
    <name evidence="2" type="ORF">BJI46_02090</name>
</gene>
<dbReference type="AlphaFoldDB" id="A0A1E7RDD5"/>
<evidence type="ECO:0000313" key="3">
    <source>
        <dbReference type="Proteomes" id="UP000185895"/>
    </source>
</evidence>
<dbReference type="RefSeq" id="WP_070069385.1">
    <property type="nucleotide sequence ID" value="NZ_MKKK01000012.1"/>
</dbReference>
<organism evidence="2 3">
    <name type="scientific">Acinetobacter qingfengensis</name>
    <dbReference type="NCBI Taxonomy" id="1262585"/>
    <lineage>
        <taxon>Bacteria</taxon>
        <taxon>Pseudomonadati</taxon>
        <taxon>Pseudomonadota</taxon>
        <taxon>Gammaproteobacteria</taxon>
        <taxon>Moraxellales</taxon>
        <taxon>Moraxellaceae</taxon>
        <taxon>Acinetobacter</taxon>
    </lineage>
</organism>
<keyword evidence="3" id="KW-1185">Reference proteome</keyword>
<name>A0A1E7RDD5_9GAMM</name>